<organism evidence="1 2">
    <name type="scientific">Purpureocillium lilacinum</name>
    <name type="common">Paecilomyces lilacinus</name>
    <dbReference type="NCBI Taxonomy" id="33203"/>
    <lineage>
        <taxon>Eukaryota</taxon>
        <taxon>Fungi</taxon>
        <taxon>Dikarya</taxon>
        <taxon>Ascomycota</taxon>
        <taxon>Pezizomycotina</taxon>
        <taxon>Sordariomycetes</taxon>
        <taxon>Hypocreomycetidae</taxon>
        <taxon>Hypocreales</taxon>
        <taxon>Ophiocordycipitaceae</taxon>
        <taxon>Purpureocillium</taxon>
    </lineage>
</organism>
<protein>
    <submittedName>
        <fullName evidence="1">Uncharacterized protein</fullName>
    </submittedName>
</protein>
<accession>A0ABR0BMG1</accession>
<name>A0ABR0BMG1_PURLI</name>
<proteinExistence type="predicted"/>
<sequence length="466" mass="51595">MLRGLKRGRAGSRPATDRRKFCRQLLRQAELEGLCRLMPSPARTLSAACCLLRTYSYGLSPMKPSPTSRQLTNGKPGQITARAASGPAPTLVLRNAENISTAYRRDQSHCIAPSRVCLPACALHGRPSLPARAVLWSLSGLARRARARRRAKARCRPRASTRCPGRTEYIQTHAACRSIPRPTDGPVASARKGICSVVTLPFPSIRKAHIDTPQPLRYPRTRPRGPRASEMGAFVCHGALEVCNRWWNPAMRALIGSDGSSEQKKKNRNQKKAADLMATGGWWQGVPVAAHCAWEEASRCVHSKALGWREDGAGIALRRNATQRAHRKHPPCLSTGRLLGRRCENGKLPLAARGAVGSGQDTLFARLCHRRGSRVRRRRADSYDDFRAPEEKTRRLLIRDMAQLGRTAASEGGLTWPDGPIVENTYRRAGRARTRSVVDSGWWCVAAWQVVCRQSVRWPPDRDGMG</sequence>
<dbReference type="Proteomes" id="UP001287286">
    <property type="component" value="Unassembled WGS sequence"/>
</dbReference>
<reference evidence="1 2" key="1">
    <citation type="journal article" date="2024" name="Microbiol. Resour. Announc.">
        <title>Genome annotations for the ascomycete fungi Trichoderma harzianum, Trichoderma aggressivum, and Purpureocillium lilacinum.</title>
        <authorList>
            <person name="Beijen E.P.W."/>
            <person name="Ohm R.A."/>
        </authorList>
    </citation>
    <scope>NUCLEOTIDE SEQUENCE [LARGE SCALE GENOMIC DNA]</scope>
    <source>
        <strain evidence="1 2">CBS 150709</strain>
    </source>
</reference>
<gene>
    <name evidence="1" type="ORF">Purlil1_10548</name>
</gene>
<evidence type="ECO:0000313" key="2">
    <source>
        <dbReference type="Proteomes" id="UP001287286"/>
    </source>
</evidence>
<comment type="caution">
    <text evidence="1">The sequence shown here is derived from an EMBL/GenBank/DDBJ whole genome shotgun (WGS) entry which is preliminary data.</text>
</comment>
<dbReference type="EMBL" id="JAWRVI010000054">
    <property type="protein sequence ID" value="KAK4084051.1"/>
    <property type="molecule type" value="Genomic_DNA"/>
</dbReference>
<evidence type="ECO:0000313" key="1">
    <source>
        <dbReference type="EMBL" id="KAK4084051.1"/>
    </source>
</evidence>
<keyword evidence="2" id="KW-1185">Reference proteome</keyword>